<reference evidence="2" key="1">
    <citation type="journal article" date="2014" name="Int. J. Syst. Evol. Microbiol.">
        <title>Complete genome sequence of Corynebacterium casei LMG S-19264T (=DSM 44701T), isolated from a smear-ripened cheese.</title>
        <authorList>
            <consortium name="US DOE Joint Genome Institute (JGI-PGF)"/>
            <person name="Walter F."/>
            <person name="Albersmeier A."/>
            <person name="Kalinowski J."/>
            <person name="Ruckert C."/>
        </authorList>
    </citation>
    <scope>NUCLEOTIDE SEQUENCE</scope>
    <source>
        <strain evidence="2">JCM 19018</strain>
    </source>
</reference>
<organism evidence="2 3">
    <name type="scientific">Haloarcula sebkhae</name>
    <dbReference type="NCBI Taxonomy" id="932660"/>
    <lineage>
        <taxon>Archaea</taxon>
        <taxon>Methanobacteriati</taxon>
        <taxon>Methanobacteriota</taxon>
        <taxon>Stenosarchaea group</taxon>
        <taxon>Halobacteria</taxon>
        <taxon>Halobacteriales</taxon>
        <taxon>Haloarculaceae</taxon>
        <taxon>Haloarcula</taxon>
    </lineage>
</organism>
<accession>A0A830EQG4</accession>
<evidence type="ECO:0000259" key="1">
    <source>
        <dbReference type="Pfam" id="PF26462"/>
    </source>
</evidence>
<reference evidence="2" key="2">
    <citation type="submission" date="2020-09" db="EMBL/GenBank/DDBJ databases">
        <authorList>
            <person name="Sun Q."/>
            <person name="Ohkuma M."/>
        </authorList>
    </citation>
    <scope>NUCLEOTIDE SEQUENCE</scope>
    <source>
        <strain evidence="2">JCM 19018</strain>
    </source>
</reference>
<feature type="domain" description="Primase-associated winged helix" evidence="1">
    <location>
        <begin position="71"/>
        <end position="137"/>
    </location>
</feature>
<dbReference type="EMBL" id="BMPD01000013">
    <property type="protein sequence ID" value="GGK84949.1"/>
    <property type="molecule type" value="Genomic_DNA"/>
</dbReference>
<proteinExistence type="predicted"/>
<comment type="caution">
    <text evidence="2">The sequence shown here is derived from an EMBL/GenBank/DDBJ whole genome shotgun (WGS) entry which is preliminary data.</text>
</comment>
<evidence type="ECO:0000313" key="2">
    <source>
        <dbReference type="EMBL" id="GGK84949.1"/>
    </source>
</evidence>
<dbReference type="Pfam" id="PF26462">
    <property type="entry name" value="WH_Halo_primase"/>
    <property type="match status" value="1"/>
</dbReference>
<dbReference type="NCBIfam" id="NF038197">
    <property type="entry name" value="prim_adj_arch"/>
    <property type="match status" value="1"/>
</dbReference>
<dbReference type="AlphaFoldDB" id="A0A830EQG4"/>
<dbReference type="InterPro" id="IPR058990">
    <property type="entry name" value="WH_Primase-assoc"/>
</dbReference>
<dbReference type="InterPro" id="IPR058989">
    <property type="entry name" value="Primase-assoc"/>
</dbReference>
<sequence>MYVPVQHGSAKLWEQQKKSFKALLDTNWEKTAEEDFEGIYSECNVLEQEVNELLDHGQKDEICSNWDPDQNLLRLVRNATQEVDHLDLTEFNEASEYYAAITKYDADGFGEESAKTKLKGVKSLSSKLTSYTDRDDIRGIERRAQADHEPVLFKLGGGGPVAKRSTSTRWKISLNSPASGTWSRTFESKMVGQSGRTSTTLWRWLCGYKVTTKYLMKI</sequence>
<dbReference type="Proteomes" id="UP000614221">
    <property type="component" value="Unassembled WGS sequence"/>
</dbReference>
<protein>
    <recommendedName>
        <fullName evidence="1">Primase-associated winged helix domain-containing protein</fullName>
    </recommendedName>
</protein>
<evidence type="ECO:0000313" key="3">
    <source>
        <dbReference type="Proteomes" id="UP000614221"/>
    </source>
</evidence>
<name>A0A830EQG4_9EURY</name>
<gene>
    <name evidence="2" type="ORF">GCM10009067_41310</name>
</gene>